<protein>
    <submittedName>
        <fullName evidence="1">Uncharacterized protein</fullName>
    </submittedName>
</protein>
<dbReference type="Proteomes" id="UP000814033">
    <property type="component" value="Unassembled WGS sequence"/>
</dbReference>
<reference evidence="1" key="2">
    <citation type="journal article" date="2022" name="New Phytol.">
        <title>Evolutionary transition to the ectomycorrhizal habit in the genomes of a hyperdiverse lineage of mushroom-forming fungi.</title>
        <authorList>
            <person name="Looney B."/>
            <person name="Miyauchi S."/>
            <person name="Morin E."/>
            <person name="Drula E."/>
            <person name="Courty P.E."/>
            <person name="Kohler A."/>
            <person name="Kuo A."/>
            <person name="LaButti K."/>
            <person name="Pangilinan J."/>
            <person name="Lipzen A."/>
            <person name="Riley R."/>
            <person name="Andreopoulos W."/>
            <person name="He G."/>
            <person name="Johnson J."/>
            <person name="Nolan M."/>
            <person name="Tritt A."/>
            <person name="Barry K.W."/>
            <person name="Grigoriev I.V."/>
            <person name="Nagy L.G."/>
            <person name="Hibbett D."/>
            <person name="Henrissat B."/>
            <person name="Matheny P.B."/>
            <person name="Labbe J."/>
            <person name="Martin F.M."/>
        </authorList>
    </citation>
    <scope>NUCLEOTIDE SEQUENCE</scope>
    <source>
        <strain evidence="1">FP105234-sp</strain>
    </source>
</reference>
<name>A0ACB8R5Y0_9AGAM</name>
<dbReference type="EMBL" id="MU276367">
    <property type="protein sequence ID" value="KAI0039036.1"/>
    <property type="molecule type" value="Genomic_DNA"/>
</dbReference>
<accession>A0ACB8R5Y0</accession>
<sequence>MICAPGACALRRSYEAVMKPAGRLRAYRALPSPFPLVSPRFPRVPRLISPRVMPPSYANVANRPRPAPSHSQPDTPLASAVVPHGKGRLLMCRLIDELRRVLHRGERAVMWGRRNWQSQISEYNAARQEPVLQGC</sequence>
<evidence type="ECO:0000313" key="2">
    <source>
        <dbReference type="Proteomes" id="UP000814033"/>
    </source>
</evidence>
<comment type="caution">
    <text evidence="1">The sequence shown here is derived from an EMBL/GenBank/DDBJ whole genome shotgun (WGS) entry which is preliminary data.</text>
</comment>
<organism evidence="1 2">
    <name type="scientific">Auriscalpium vulgare</name>
    <dbReference type="NCBI Taxonomy" id="40419"/>
    <lineage>
        <taxon>Eukaryota</taxon>
        <taxon>Fungi</taxon>
        <taxon>Dikarya</taxon>
        <taxon>Basidiomycota</taxon>
        <taxon>Agaricomycotina</taxon>
        <taxon>Agaricomycetes</taxon>
        <taxon>Russulales</taxon>
        <taxon>Auriscalpiaceae</taxon>
        <taxon>Auriscalpium</taxon>
    </lineage>
</organism>
<proteinExistence type="predicted"/>
<evidence type="ECO:0000313" key="1">
    <source>
        <dbReference type="EMBL" id="KAI0039036.1"/>
    </source>
</evidence>
<gene>
    <name evidence="1" type="ORF">FA95DRAFT_1113574</name>
</gene>
<keyword evidence="2" id="KW-1185">Reference proteome</keyword>
<reference evidence="1" key="1">
    <citation type="submission" date="2021-02" db="EMBL/GenBank/DDBJ databases">
        <authorList>
            <consortium name="DOE Joint Genome Institute"/>
            <person name="Ahrendt S."/>
            <person name="Looney B.P."/>
            <person name="Miyauchi S."/>
            <person name="Morin E."/>
            <person name="Drula E."/>
            <person name="Courty P.E."/>
            <person name="Chicoki N."/>
            <person name="Fauchery L."/>
            <person name="Kohler A."/>
            <person name="Kuo A."/>
            <person name="Labutti K."/>
            <person name="Pangilinan J."/>
            <person name="Lipzen A."/>
            <person name="Riley R."/>
            <person name="Andreopoulos W."/>
            <person name="He G."/>
            <person name="Johnson J."/>
            <person name="Barry K.W."/>
            <person name="Grigoriev I.V."/>
            <person name="Nagy L."/>
            <person name="Hibbett D."/>
            <person name="Henrissat B."/>
            <person name="Matheny P.B."/>
            <person name="Labbe J."/>
            <person name="Martin F."/>
        </authorList>
    </citation>
    <scope>NUCLEOTIDE SEQUENCE</scope>
    <source>
        <strain evidence="1">FP105234-sp</strain>
    </source>
</reference>